<protein>
    <recommendedName>
        <fullName evidence="1">Polymerase nucleotidyl transferase domain-containing protein</fullName>
    </recommendedName>
</protein>
<dbReference type="Gene3D" id="3.30.460.10">
    <property type="entry name" value="Beta Polymerase, domain 2"/>
    <property type="match status" value="1"/>
</dbReference>
<evidence type="ECO:0000313" key="2">
    <source>
        <dbReference type="EMBL" id="TSE30963.1"/>
    </source>
</evidence>
<organism evidence="2 3">
    <name type="scientific">Tepidimonas taiwanensis</name>
    <dbReference type="NCBI Taxonomy" id="307486"/>
    <lineage>
        <taxon>Bacteria</taxon>
        <taxon>Pseudomonadati</taxon>
        <taxon>Pseudomonadota</taxon>
        <taxon>Betaproteobacteria</taxon>
        <taxon>Burkholderiales</taxon>
        <taxon>Tepidimonas</taxon>
    </lineage>
</organism>
<sequence length="99" mass="10806">MRLSPDEAQRIADEVRAVFGPHAQVRLFGSRVDDRARGGDIDLLVTVPQAVERPALLAAQLGARLQLALGEQHIDIVVEAPNLLPQPIHRIAHEQGVLL</sequence>
<evidence type="ECO:0000259" key="1">
    <source>
        <dbReference type="Pfam" id="PF01909"/>
    </source>
</evidence>
<dbReference type="STRING" id="307486.GCA_000807215_00461"/>
<dbReference type="CDD" id="cd05403">
    <property type="entry name" value="NT_KNTase_like"/>
    <property type="match status" value="1"/>
</dbReference>
<name>A0A554X560_9BURK</name>
<dbReference type="InterPro" id="IPR043519">
    <property type="entry name" value="NT_sf"/>
</dbReference>
<dbReference type="EMBL" id="VJOM01000018">
    <property type="protein sequence ID" value="TSE30963.1"/>
    <property type="molecule type" value="Genomic_DNA"/>
</dbReference>
<dbReference type="Pfam" id="PF01909">
    <property type="entry name" value="NTP_transf_2"/>
    <property type="match status" value="1"/>
</dbReference>
<gene>
    <name evidence="2" type="ORF">Ttaiw_01712</name>
</gene>
<dbReference type="OrthoDB" id="14556at2"/>
<proteinExistence type="predicted"/>
<dbReference type="Proteomes" id="UP000317763">
    <property type="component" value="Unassembled WGS sequence"/>
</dbReference>
<dbReference type="SUPFAM" id="SSF81301">
    <property type="entry name" value="Nucleotidyltransferase"/>
    <property type="match status" value="1"/>
</dbReference>
<keyword evidence="3" id="KW-1185">Reference proteome</keyword>
<dbReference type="GO" id="GO:0016779">
    <property type="term" value="F:nucleotidyltransferase activity"/>
    <property type="evidence" value="ECO:0007669"/>
    <property type="project" value="InterPro"/>
</dbReference>
<dbReference type="AlphaFoldDB" id="A0A554X560"/>
<accession>A0A554X560</accession>
<feature type="domain" description="Polymerase nucleotidyl transferase" evidence="1">
    <location>
        <begin position="10"/>
        <end position="78"/>
    </location>
</feature>
<dbReference type="InterPro" id="IPR002934">
    <property type="entry name" value="Polymerase_NTP_transf_dom"/>
</dbReference>
<evidence type="ECO:0000313" key="3">
    <source>
        <dbReference type="Proteomes" id="UP000317763"/>
    </source>
</evidence>
<dbReference type="RefSeq" id="WP_043702838.1">
    <property type="nucleotide sequence ID" value="NZ_CP083911.1"/>
</dbReference>
<comment type="caution">
    <text evidence="2">The sequence shown here is derived from an EMBL/GenBank/DDBJ whole genome shotgun (WGS) entry which is preliminary data.</text>
</comment>
<reference evidence="2 3" key="1">
    <citation type="submission" date="2019-07" db="EMBL/GenBank/DDBJ databases">
        <title>Tepidimonas taiwanensis I1-1 draft genome.</title>
        <authorList>
            <person name="Da Costa M.S."/>
            <person name="Froufe H.J.C."/>
            <person name="Egas C."/>
            <person name="Albuquerque L."/>
        </authorList>
    </citation>
    <scope>NUCLEOTIDE SEQUENCE [LARGE SCALE GENOMIC DNA]</scope>
    <source>
        <strain evidence="2 3">I1-1</strain>
    </source>
</reference>